<comment type="similarity">
    <text evidence="1 2">Belongs to the phD/YefM antitoxin family.</text>
</comment>
<gene>
    <name evidence="3" type="ORF">KJB30_16810</name>
</gene>
<name>A0ABS5UCN2_9BACT</name>
<dbReference type="InterPro" id="IPR006442">
    <property type="entry name" value="Antitoxin_Phd/YefM"/>
</dbReference>
<comment type="function">
    <text evidence="2">Antitoxin component of a type II toxin-antitoxin (TA) system.</text>
</comment>
<dbReference type="NCBIfam" id="TIGR01552">
    <property type="entry name" value="phd_fam"/>
    <property type="match status" value="1"/>
</dbReference>
<dbReference type="RefSeq" id="WP_214301511.1">
    <property type="nucleotide sequence ID" value="NZ_JAHDYS010000022.1"/>
</dbReference>
<dbReference type="InterPro" id="IPR051405">
    <property type="entry name" value="phD/YefM_antitoxin"/>
</dbReference>
<evidence type="ECO:0000313" key="4">
    <source>
        <dbReference type="Proteomes" id="UP000784128"/>
    </source>
</evidence>
<dbReference type="EMBL" id="JAHDYS010000022">
    <property type="protein sequence ID" value="MBT1073451.1"/>
    <property type="molecule type" value="Genomic_DNA"/>
</dbReference>
<evidence type="ECO:0000256" key="1">
    <source>
        <dbReference type="ARBA" id="ARBA00009981"/>
    </source>
</evidence>
<dbReference type="PANTHER" id="PTHR33713:SF10">
    <property type="entry name" value="ANTITOXIN YAFN"/>
    <property type="match status" value="1"/>
</dbReference>
<accession>A0ABS5UCN2</accession>
<dbReference type="PANTHER" id="PTHR33713">
    <property type="entry name" value="ANTITOXIN YAFN-RELATED"/>
    <property type="match status" value="1"/>
</dbReference>
<sequence>MRTISISNDIVPIAEFKTNISKWFKTLQTSRHPLIITQNSKPAGVLLSPSDYDELVYRKSFLDSVEKGIADVEGGRTQTTDELRKALRARRSAGNL</sequence>
<comment type="caution">
    <text evidence="3">The sequence shown here is derived from an EMBL/GenBank/DDBJ whole genome shotgun (WGS) entry which is preliminary data.</text>
</comment>
<keyword evidence="4" id="KW-1185">Reference proteome</keyword>
<reference evidence="3 4" key="1">
    <citation type="submission" date="2021-05" db="EMBL/GenBank/DDBJ databases">
        <title>The draft genome of Geobacter chapellei DSM 13688.</title>
        <authorList>
            <person name="Xu Z."/>
            <person name="Masuda Y."/>
            <person name="Itoh H."/>
            <person name="Senoo K."/>
        </authorList>
    </citation>
    <scope>NUCLEOTIDE SEQUENCE [LARGE SCALE GENOMIC DNA]</scope>
    <source>
        <strain evidence="3 4">DSM 13688</strain>
    </source>
</reference>
<protein>
    <recommendedName>
        <fullName evidence="2">Antitoxin</fullName>
    </recommendedName>
</protein>
<dbReference type="SUPFAM" id="SSF143120">
    <property type="entry name" value="YefM-like"/>
    <property type="match status" value="1"/>
</dbReference>
<dbReference type="Pfam" id="PF02604">
    <property type="entry name" value="PhdYeFM_antitox"/>
    <property type="match status" value="1"/>
</dbReference>
<dbReference type="Proteomes" id="UP000784128">
    <property type="component" value="Unassembled WGS sequence"/>
</dbReference>
<organism evidence="3 4">
    <name type="scientific">Pelotalea chapellei</name>
    <dbReference type="NCBI Taxonomy" id="44671"/>
    <lineage>
        <taxon>Bacteria</taxon>
        <taxon>Pseudomonadati</taxon>
        <taxon>Thermodesulfobacteriota</taxon>
        <taxon>Desulfuromonadia</taxon>
        <taxon>Geobacterales</taxon>
        <taxon>Geobacteraceae</taxon>
        <taxon>Pelotalea</taxon>
    </lineage>
</organism>
<evidence type="ECO:0000313" key="3">
    <source>
        <dbReference type="EMBL" id="MBT1073451.1"/>
    </source>
</evidence>
<dbReference type="InterPro" id="IPR036165">
    <property type="entry name" value="YefM-like_sf"/>
</dbReference>
<proteinExistence type="inferred from homology"/>
<evidence type="ECO:0000256" key="2">
    <source>
        <dbReference type="RuleBase" id="RU362080"/>
    </source>
</evidence>
<dbReference type="Gene3D" id="3.40.1620.10">
    <property type="entry name" value="YefM-like domain"/>
    <property type="match status" value="1"/>
</dbReference>